<dbReference type="SUPFAM" id="SSF50447">
    <property type="entry name" value="Translation proteins"/>
    <property type="match status" value="1"/>
</dbReference>
<dbReference type="InterPro" id="IPR009000">
    <property type="entry name" value="Transl_B-barrel_sf"/>
</dbReference>
<keyword evidence="5" id="KW-0175">Coiled coil</keyword>
<dbReference type="Proteomes" id="UP000501316">
    <property type="component" value="Chromosome"/>
</dbReference>
<evidence type="ECO:0000256" key="5">
    <source>
        <dbReference type="SAM" id="Coils"/>
    </source>
</evidence>
<evidence type="ECO:0000313" key="9">
    <source>
        <dbReference type="Proteomes" id="UP000501316"/>
    </source>
</evidence>
<dbReference type="Gene3D" id="3.10.310.40">
    <property type="match status" value="1"/>
</dbReference>
<dbReference type="InterPro" id="IPR012947">
    <property type="entry name" value="tRNA_SAD"/>
</dbReference>
<feature type="coiled-coil region" evidence="5">
    <location>
        <begin position="290"/>
        <end position="317"/>
    </location>
</feature>
<keyword evidence="10" id="KW-1185">Reference proteome</keyword>
<dbReference type="PROSITE" id="PS50860">
    <property type="entry name" value="AA_TRNA_LIGASE_II_ALA"/>
    <property type="match status" value="1"/>
</dbReference>
<dbReference type="GO" id="GO:0005524">
    <property type="term" value="F:ATP binding"/>
    <property type="evidence" value="ECO:0007669"/>
    <property type="project" value="InterPro"/>
</dbReference>
<dbReference type="KEGG" id="clf:GJQ69_06755"/>
<evidence type="ECO:0000259" key="6">
    <source>
        <dbReference type="PROSITE" id="PS50860"/>
    </source>
</evidence>
<dbReference type="Proteomes" id="UP000509623">
    <property type="component" value="Chromosome"/>
</dbReference>
<evidence type="ECO:0000256" key="4">
    <source>
        <dbReference type="ARBA" id="ARBA00022833"/>
    </source>
</evidence>
<dbReference type="Gene3D" id="2.40.30.130">
    <property type="match status" value="1"/>
</dbReference>
<dbReference type="PANTHER" id="PTHR43462:SF1">
    <property type="entry name" value="ALANYL-TRNA EDITING PROTEIN AARSD1"/>
    <property type="match status" value="1"/>
</dbReference>
<dbReference type="SUPFAM" id="SSF55186">
    <property type="entry name" value="ThrRS/AlaRS common domain"/>
    <property type="match status" value="1"/>
</dbReference>
<dbReference type="InterPro" id="IPR018164">
    <property type="entry name" value="Ala-tRNA-synth_IIc_N"/>
</dbReference>
<evidence type="ECO:0000313" key="8">
    <source>
        <dbReference type="EMBL" id="QKO30721.1"/>
    </source>
</evidence>
<dbReference type="Pfam" id="PF01411">
    <property type="entry name" value="tRNA-synt_2c"/>
    <property type="match status" value="1"/>
</dbReference>
<dbReference type="GO" id="GO:0002161">
    <property type="term" value="F:aminoacyl-tRNA deacylase activity"/>
    <property type="evidence" value="ECO:0007669"/>
    <property type="project" value="UniProtKB-ARBA"/>
</dbReference>
<name>A0A859DQX5_9FIRM</name>
<gene>
    <name evidence="7" type="ORF">GJQ69_06755</name>
    <name evidence="8" type="ORF">GKP14_06770</name>
</gene>
<dbReference type="EMBL" id="CP046051">
    <property type="protein sequence ID" value="QKN24210.1"/>
    <property type="molecule type" value="Genomic_DNA"/>
</dbReference>
<evidence type="ECO:0000256" key="1">
    <source>
        <dbReference type="ARBA" id="ARBA00001947"/>
    </source>
</evidence>
<dbReference type="GO" id="GO:0005737">
    <property type="term" value="C:cytoplasm"/>
    <property type="evidence" value="ECO:0007669"/>
    <property type="project" value="UniProtKB-SubCell"/>
</dbReference>
<feature type="domain" description="Alanyl-transfer RNA synthetases family profile" evidence="6">
    <location>
        <begin position="33"/>
        <end position="252"/>
    </location>
</feature>
<dbReference type="InterPro" id="IPR051335">
    <property type="entry name" value="Alanyl-tRNA_Editing_Enzymes"/>
</dbReference>
<dbReference type="PANTHER" id="PTHR43462">
    <property type="entry name" value="ALANYL-TRNA EDITING PROTEIN"/>
    <property type="match status" value="1"/>
</dbReference>
<dbReference type="Pfam" id="PF02272">
    <property type="entry name" value="DHHA1"/>
    <property type="match status" value="1"/>
</dbReference>
<protein>
    <submittedName>
        <fullName evidence="7">Alanyl-tRNA editing protein</fullName>
    </submittedName>
</protein>
<accession>A0A859DQX5</accession>
<dbReference type="EMBL" id="CP046161">
    <property type="protein sequence ID" value="QKO30721.1"/>
    <property type="molecule type" value="Genomic_DNA"/>
</dbReference>
<evidence type="ECO:0000313" key="10">
    <source>
        <dbReference type="Proteomes" id="UP000509623"/>
    </source>
</evidence>
<dbReference type="AlphaFoldDB" id="A0A859DQX5"/>
<sequence>MTLYFNKGIIYPFPMRYNVGKENLYSRGVRVLETAKLYYENSYQRTFRAKVLSCEKTKSGWQIVLNRTAFYPEGGGQPGDQGVLDRVNVLDTHIKDGLILHQTDAPLPVGKQVTGGINWPLRRSRMQEHTGEHILSGVLHRFFGVTNVGFHMGSTCVTLDLDKPLDESQILLGERLANEAVYQDLPVQISYPDAETLKTLDYRSKKELTGRVRIVTIPGYDVCACCGTHVAHTGEVGMVKVLNWMHYKGGVRIFMLCGSRALKDYSGRLADISAVSNLLSAKPEKAAEAVQHVLEEKDTLQRRLDSVQNELFTVKANEATPGENGLLCCFEDGLRPDDLRHYASLLASKCPRAAAVFSGKDGRYRFVLASEKEDVRPLGKEMSAALNGRGGGKPNFIQGQVQASCTKIENWFAQK</sequence>
<reference evidence="8" key="2">
    <citation type="journal article" date="2021" name="Appl. Environ. Microbiol.">
        <title>Adaptability of a Caproate-Producing Bacterium Contributes to Its Dominance in an Anaerobic Fermentation System.</title>
        <authorList>
            <person name="Wang H."/>
            <person name="Gu Y."/>
            <person name="Zhou W."/>
            <person name="Zhao D."/>
            <person name="Qiao Z."/>
            <person name="Zheng J."/>
            <person name="Gao J."/>
            <person name="Chen X."/>
            <person name="Ren C."/>
            <person name="Xu Y."/>
        </authorList>
    </citation>
    <scope>NUCLEOTIDE SEQUENCE</scope>
    <source>
        <strain evidence="8">JNU-WLY1368</strain>
    </source>
</reference>
<keyword evidence="3" id="KW-0479">Metal-binding</keyword>
<evidence type="ECO:0000313" key="7">
    <source>
        <dbReference type="EMBL" id="QKN24210.1"/>
    </source>
</evidence>
<comment type="subcellular location">
    <subcellularLocation>
        <location evidence="2">Cytoplasm</location>
    </subcellularLocation>
</comment>
<proteinExistence type="predicted"/>
<dbReference type="InterPro" id="IPR018163">
    <property type="entry name" value="Thr/Ala-tRNA-synth_IIc_edit"/>
</dbReference>
<dbReference type="InterPro" id="IPR003156">
    <property type="entry name" value="DHHA1_dom"/>
</dbReference>
<dbReference type="GO" id="GO:0046872">
    <property type="term" value="F:metal ion binding"/>
    <property type="evidence" value="ECO:0007669"/>
    <property type="project" value="UniProtKB-KW"/>
</dbReference>
<dbReference type="Pfam" id="PF07973">
    <property type="entry name" value="tRNA_SAD"/>
    <property type="match status" value="1"/>
</dbReference>
<comment type="cofactor">
    <cofactor evidence="1">
        <name>Zn(2+)</name>
        <dbReference type="ChEBI" id="CHEBI:29105"/>
    </cofactor>
</comment>
<reference evidence="9 10" key="1">
    <citation type="submission" date="2019-11" db="EMBL/GenBank/DDBJ databases">
        <authorList>
            <person name="Ren C."/>
            <person name="Wang H."/>
            <person name="Xu Y."/>
        </authorList>
    </citation>
    <scope>NUCLEOTIDE SEQUENCE [LARGE SCALE GENOMIC DNA]</scope>
    <source>
        <strain evidence="10">JNU-WLY1368</strain>
        <strain evidence="7 9">LBM 19010</strain>
    </source>
</reference>
<evidence type="ECO:0000256" key="3">
    <source>
        <dbReference type="ARBA" id="ARBA00022723"/>
    </source>
</evidence>
<dbReference type="GO" id="GO:0004813">
    <property type="term" value="F:alanine-tRNA ligase activity"/>
    <property type="evidence" value="ECO:0007669"/>
    <property type="project" value="InterPro"/>
</dbReference>
<keyword evidence="4" id="KW-0862">Zinc</keyword>
<dbReference type="Gene3D" id="3.30.980.10">
    <property type="entry name" value="Threonyl-trna Synthetase, Chain A, domain 2"/>
    <property type="match status" value="1"/>
</dbReference>
<dbReference type="GO" id="GO:0006419">
    <property type="term" value="P:alanyl-tRNA aminoacylation"/>
    <property type="evidence" value="ECO:0007669"/>
    <property type="project" value="InterPro"/>
</dbReference>
<dbReference type="InterPro" id="IPR018165">
    <property type="entry name" value="Ala-tRNA-synth_IIc_core"/>
</dbReference>
<evidence type="ECO:0000256" key="2">
    <source>
        <dbReference type="ARBA" id="ARBA00004496"/>
    </source>
</evidence>
<dbReference type="SMART" id="SM00863">
    <property type="entry name" value="tRNA_SAD"/>
    <property type="match status" value="1"/>
</dbReference>
<reference evidence="8" key="3">
    <citation type="journal article" date="2022" name="Int. J. Syst. Evol. Microbiol.">
        <title>Caproicibacterium lactatifermentans sp. nov., isolated from pit clay used for the production of Chinese strong aroma-type liquor.</title>
        <authorList>
            <person name="Wang H."/>
            <person name="Gu Y."/>
            <person name="Zhao D."/>
            <person name="Qiao Z."/>
            <person name="Zheng J."/>
            <person name="Gao J."/>
            <person name="Ren C."/>
            <person name="Xu Y."/>
        </authorList>
    </citation>
    <scope>NUCLEOTIDE SEQUENCE</scope>
    <source>
        <strain evidence="8">JNU-WLY1368</strain>
    </source>
</reference>
<organism evidence="7 9">
    <name type="scientific">Caproicibacterium lactatifermentans</name>
    <dbReference type="NCBI Taxonomy" id="2666138"/>
    <lineage>
        <taxon>Bacteria</taxon>
        <taxon>Bacillati</taxon>
        <taxon>Bacillota</taxon>
        <taxon>Clostridia</taxon>
        <taxon>Eubacteriales</taxon>
        <taxon>Oscillospiraceae</taxon>
        <taxon>Caproicibacterium</taxon>
    </lineage>
</organism>
<dbReference type="GO" id="GO:0003676">
    <property type="term" value="F:nucleic acid binding"/>
    <property type="evidence" value="ECO:0007669"/>
    <property type="project" value="InterPro"/>
</dbReference>